<sequence>MFAPLSPLLGAIDCSTLDRIRSNVAATPRERLLLNFRAAFTLRERRKAFFLSEALTAHGIPPCFRRDERYRLGELDESQRFDLSAYDLQWLAMRYPDHAEQVRGGYASLLQADDWRWLASAEYYWSSSHQGATWKTVKQLALTVDQQWECNVLRSQPIKLAAQGLDRRRVNVRKAIMDELPKAMQRRHEGDARMTLERRYRVWVCSEMAGKSPTMAARLYGLWTGNKISRSVADRDVEWVRRHIPESRKRRGTNDARNDMQ</sequence>
<dbReference type="Proteomes" id="UP000237381">
    <property type="component" value="Unassembled WGS sequence"/>
</dbReference>
<reference evidence="1 2" key="1">
    <citation type="submission" date="2018-01" db="EMBL/GenBank/DDBJ databases">
        <title>Genomic Encyclopedia of Type Strains, Phase III (KMG-III): the genomes of soil and plant-associated and newly described type strains.</title>
        <authorList>
            <person name="Whitman W."/>
        </authorList>
    </citation>
    <scope>NUCLEOTIDE SEQUENCE [LARGE SCALE GENOMIC DNA]</scope>
    <source>
        <strain evidence="1 2">JCM 18070</strain>
    </source>
</reference>
<organism evidence="1 2">
    <name type="scientific">Paraburkholderia eburnea</name>
    <dbReference type="NCBI Taxonomy" id="1189126"/>
    <lineage>
        <taxon>Bacteria</taxon>
        <taxon>Pseudomonadati</taxon>
        <taxon>Pseudomonadota</taxon>
        <taxon>Betaproteobacteria</taxon>
        <taxon>Burkholderiales</taxon>
        <taxon>Burkholderiaceae</taxon>
        <taxon>Paraburkholderia</taxon>
    </lineage>
</organism>
<keyword evidence="2" id="KW-1185">Reference proteome</keyword>
<dbReference type="EMBL" id="PQGA01000003">
    <property type="protein sequence ID" value="POR53883.1"/>
    <property type="molecule type" value="Genomic_DNA"/>
</dbReference>
<evidence type="ECO:0000313" key="2">
    <source>
        <dbReference type="Proteomes" id="UP000237381"/>
    </source>
</evidence>
<name>A0A2S4MGJ3_9BURK</name>
<dbReference type="RefSeq" id="WP_103704079.1">
    <property type="nucleotide sequence ID" value="NZ_PQGA01000003.1"/>
</dbReference>
<evidence type="ECO:0000313" key="1">
    <source>
        <dbReference type="EMBL" id="POR53883.1"/>
    </source>
</evidence>
<comment type="caution">
    <text evidence="1">The sequence shown here is derived from an EMBL/GenBank/DDBJ whole genome shotgun (WGS) entry which is preliminary data.</text>
</comment>
<dbReference type="OrthoDB" id="8777622at2"/>
<proteinExistence type="predicted"/>
<gene>
    <name evidence="1" type="ORF">B0G62_103465</name>
</gene>
<accession>A0A2S4MGJ3</accession>
<protein>
    <submittedName>
        <fullName evidence="1">Uncharacterized protein</fullName>
    </submittedName>
</protein>
<dbReference type="AlphaFoldDB" id="A0A2S4MGJ3"/>